<protein>
    <submittedName>
        <fullName evidence="1">Oligopeptide transporter</fullName>
    </submittedName>
</protein>
<proteinExistence type="predicted"/>
<sequence>MTPFAGDGINLGMRDSLLQSRAILKASKSPSPETSLLAEINSLEKHLFVRTGRKFDQLHADMVIFH</sequence>
<organism evidence="1 2">
    <name type="scientific">Penicillium cosmopolitanum</name>
    <dbReference type="NCBI Taxonomy" id="1131564"/>
    <lineage>
        <taxon>Eukaryota</taxon>
        <taxon>Fungi</taxon>
        <taxon>Dikarya</taxon>
        <taxon>Ascomycota</taxon>
        <taxon>Pezizomycotina</taxon>
        <taxon>Eurotiomycetes</taxon>
        <taxon>Eurotiomycetidae</taxon>
        <taxon>Eurotiales</taxon>
        <taxon>Aspergillaceae</taxon>
        <taxon>Penicillium</taxon>
    </lineage>
</organism>
<gene>
    <name evidence="1" type="ORF">N7509_010599</name>
</gene>
<reference evidence="1" key="1">
    <citation type="submission" date="2022-12" db="EMBL/GenBank/DDBJ databases">
        <authorList>
            <person name="Petersen C."/>
        </authorList>
    </citation>
    <scope>NUCLEOTIDE SEQUENCE</scope>
    <source>
        <strain evidence="1">IBT 29677</strain>
    </source>
</reference>
<dbReference type="GeneID" id="81374216"/>
<evidence type="ECO:0000313" key="1">
    <source>
        <dbReference type="EMBL" id="KAJ5388058.1"/>
    </source>
</evidence>
<comment type="caution">
    <text evidence="1">The sequence shown here is derived from an EMBL/GenBank/DDBJ whole genome shotgun (WGS) entry which is preliminary data.</text>
</comment>
<dbReference type="AlphaFoldDB" id="A0A9W9VRL1"/>
<reference evidence="1" key="2">
    <citation type="journal article" date="2023" name="IMA Fungus">
        <title>Comparative genomic study of the Penicillium genus elucidates a diverse pangenome and 15 lateral gene transfer events.</title>
        <authorList>
            <person name="Petersen C."/>
            <person name="Sorensen T."/>
            <person name="Nielsen M.R."/>
            <person name="Sondergaard T.E."/>
            <person name="Sorensen J.L."/>
            <person name="Fitzpatrick D.A."/>
            <person name="Frisvad J.C."/>
            <person name="Nielsen K.L."/>
        </authorList>
    </citation>
    <scope>NUCLEOTIDE SEQUENCE</scope>
    <source>
        <strain evidence="1">IBT 29677</strain>
    </source>
</reference>
<dbReference type="RefSeq" id="XP_056485856.1">
    <property type="nucleotide sequence ID" value="XM_056635236.1"/>
</dbReference>
<dbReference type="EMBL" id="JAPZBU010000009">
    <property type="protein sequence ID" value="KAJ5388058.1"/>
    <property type="molecule type" value="Genomic_DNA"/>
</dbReference>
<name>A0A9W9VRL1_9EURO</name>
<accession>A0A9W9VRL1</accession>
<dbReference type="Proteomes" id="UP001147747">
    <property type="component" value="Unassembled WGS sequence"/>
</dbReference>
<evidence type="ECO:0000313" key="2">
    <source>
        <dbReference type="Proteomes" id="UP001147747"/>
    </source>
</evidence>
<keyword evidence="2" id="KW-1185">Reference proteome</keyword>